<evidence type="ECO:0000256" key="1">
    <source>
        <dbReference type="SAM" id="MobiDB-lite"/>
    </source>
</evidence>
<accession>A0A833THB4</accession>
<evidence type="ECO:0000313" key="3">
    <source>
        <dbReference type="EMBL" id="KAF4149512.1"/>
    </source>
</evidence>
<gene>
    <name evidence="2" type="ORF">GN244_ATG04387</name>
    <name evidence="3" type="ORF">GN958_ATG01327</name>
</gene>
<protein>
    <submittedName>
        <fullName evidence="2">Uncharacterized protein</fullName>
    </submittedName>
</protein>
<dbReference type="EMBL" id="WSZM01000090">
    <property type="protein sequence ID" value="KAF4043345.1"/>
    <property type="molecule type" value="Genomic_DNA"/>
</dbReference>
<dbReference type="Proteomes" id="UP000704712">
    <property type="component" value="Unassembled WGS sequence"/>
</dbReference>
<feature type="region of interest" description="Disordered" evidence="1">
    <location>
        <begin position="1"/>
        <end position="25"/>
    </location>
</feature>
<sequence>MTQYVTQSAQGLSESSTVPVTTDDTRARNMTTMYDCLLLSTEADCFSLPDSVASSGVDRAAASAQEGAQSAILQGGGEATYSSSPAPQGPTSKTLTSWSDEDVEAFFAFAIRN</sequence>
<dbReference type="AlphaFoldDB" id="A0A833THB4"/>
<keyword evidence="4" id="KW-1185">Reference proteome</keyword>
<evidence type="ECO:0000313" key="2">
    <source>
        <dbReference type="EMBL" id="KAF4043345.1"/>
    </source>
</evidence>
<dbReference type="EMBL" id="JAACNO010000165">
    <property type="protein sequence ID" value="KAF4149512.1"/>
    <property type="molecule type" value="Genomic_DNA"/>
</dbReference>
<organism evidence="2 4">
    <name type="scientific">Phytophthora infestans</name>
    <name type="common">Potato late blight agent</name>
    <name type="synonym">Botrytis infestans</name>
    <dbReference type="NCBI Taxonomy" id="4787"/>
    <lineage>
        <taxon>Eukaryota</taxon>
        <taxon>Sar</taxon>
        <taxon>Stramenopiles</taxon>
        <taxon>Oomycota</taxon>
        <taxon>Peronosporomycetes</taxon>
        <taxon>Peronosporales</taxon>
        <taxon>Peronosporaceae</taxon>
        <taxon>Phytophthora</taxon>
    </lineage>
</organism>
<dbReference type="Proteomes" id="UP000602510">
    <property type="component" value="Unassembled WGS sequence"/>
</dbReference>
<feature type="region of interest" description="Disordered" evidence="1">
    <location>
        <begin position="63"/>
        <end position="96"/>
    </location>
</feature>
<evidence type="ECO:0000313" key="4">
    <source>
        <dbReference type="Proteomes" id="UP000602510"/>
    </source>
</evidence>
<name>A0A833THB4_PHYIN</name>
<comment type="caution">
    <text evidence="2">The sequence shown here is derived from an EMBL/GenBank/DDBJ whole genome shotgun (WGS) entry which is preliminary data.</text>
</comment>
<proteinExistence type="predicted"/>
<reference evidence="2" key="1">
    <citation type="submission" date="2020-04" db="EMBL/GenBank/DDBJ databases">
        <title>Hybrid Assembly of Korean Phytophthora infestans isolates.</title>
        <authorList>
            <person name="Prokchorchik M."/>
            <person name="Lee Y."/>
            <person name="Seo J."/>
            <person name="Cho J.-H."/>
            <person name="Park Y.-E."/>
            <person name="Jang D.-C."/>
            <person name="Im J.-S."/>
            <person name="Choi J.-G."/>
            <person name="Park H.-J."/>
            <person name="Lee G.-B."/>
            <person name="Lee Y.-G."/>
            <person name="Hong S.-Y."/>
            <person name="Cho K."/>
            <person name="Sohn K.H."/>
        </authorList>
    </citation>
    <scope>NUCLEOTIDE SEQUENCE</scope>
    <source>
        <strain evidence="2">KR_1_A1</strain>
        <strain evidence="3">KR_2_A2</strain>
    </source>
</reference>
<feature type="compositionally biased region" description="Polar residues" evidence="1">
    <location>
        <begin position="80"/>
        <end position="96"/>
    </location>
</feature>